<evidence type="ECO:0000313" key="2">
    <source>
        <dbReference type="EMBL" id="CAG8753784.1"/>
    </source>
</evidence>
<dbReference type="EMBL" id="CAJVPY010015811">
    <property type="protein sequence ID" value="CAG8753784.1"/>
    <property type="molecule type" value="Genomic_DNA"/>
</dbReference>
<proteinExistence type="predicted"/>
<gene>
    <name evidence="2" type="ORF">DERYTH_LOCUS17134</name>
</gene>
<sequence length="94" mass="11172">MEVRLKKIKIKIELLKKIKKIVLDKRDEKKEIKAEESEVEKNKKSVRVKVDEKGENKESEIEGISIRKKKAGCFLEKNNLKKAYEVWVKKVEEF</sequence>
<dbReference type="AlphaFoldDB" id="A0A9N9IVU3"/>
<evidence type="ECO:0000256" key="1">
    <source>
        <dbReference type="SAM" id="Coils"/>
    </source>
</evidence>
<name>A0A9N9IVU3_9GLOM</name>
<protein>
    <submittedName>
        <fullName evidence="2">14013_t:CDS:1</fullName>
    </submittedName>
</protein>
<dbReference type="Proteomes" id="UP000789405">
    <property type="component" value="Unassembled WGS sequence"/>
</dbReference>
<evidence type="ECO:0000313" key="3">
    <source>
        <dbReference type="Proteomes" id="UP000789405"/>
    </source>
</evidence>
<feature type="coiled-coil region" evidence="1">
    <location>
        <begin position="15"/>
        <end position="45"/>
    </location>
</feature>
<keyword evidence="3" id="KW-1185">Reference proteome</keyword>
<comment type="caution">
    <text evidence="2">The sequence shown here is derived from an EMBL/GenBank/DDBJ whole genome shotgun (WGS) entry which is preliminary data.</text>
</comment>
<accession>A0A9N9IVU3</accession>
<reference evidence="2" key="1">
    <citation type="submission" date="2021-06" db="EMBL/GenBank/DDBJ databases">
        <authorList>
            <person name="Kallberg Y."/>
            <person name="Tangrot J."/>
            <person name="Rosling A."/>
        </authorList>
    </citation>
    <scope>NUCLEOTIDE SEQUENCE</scope>
    <source>
        <strain evidence="2">MA453B</strain>
    </source>
</reference>
<keyword evidence="1" id="KW-0175">Coiled coil</keyword>
<organism evidence="2 3">
    <name type="scientific">Dentiscutata erythropus</name>
    <dbReference type="NCBI Taxonomy" id="1348616"/>
    <lineage>
        <taxon>Eukaryota</taxon>
        <taxon>Fungi</taxon>
        <taxon>Fungi incertae sedis</taxon>
        <taxon>Mucoromycota</taxon>
        <taxon>Glomeromycotina</taxon>
        <taxon>Glomeromycetes</taxon>
        <taxon>Diversisporales</taxon>
        <taxon>Gigasporaceae</taxon>
        <taxon>Dentiscutata</taxon>
    </lineage>
</organism>